<feature type="region of interest" description="Disordered" evidence="1">
    <location>
        <begin position="1"/>
        <end position="20"/>
    </location>
</feature>
<dbReference type="EMBL" id="OZ022408">
    <property type="protein sequence ID" value="CAK9439518.1"/>
    <property type="molecule type" value="Genomic_DNA"/>
</dbReference>
<protein>
    <recommendedName>
        <fullName evidence="4">BZIP domain-containing protein</fullName>
    </recommendedName>
</protein>
<dbReference type="GeneID" id="92208814"/>
<feature type="compositionally biased region" description="Low complexity" evidence="1">
    <location>
        <begin position="1"/>
        <end position="11"/>
    </location>
</feature>
<feature type="region of interest" description="Disordered" evidence="1">
    <location>
        <begin position="28"/>
        <end position="61"/>
    </location>
</feature>
<gene>
    <name evidence="2" type="ORF">LODBEIA_P36180</name>
</gene>
<accession>A0ABP0ZNA9</accession>
<reference evidence="2 3" key="1">
    <citation type="submission" date="2024-03" db="EMBL/GenBank/DDBJ databases">
        <authorList>
            <person name="Brejova B."/>
        </authorList>
    </citation>
    <scope>NUCLEOTIDE SEQUENCE [LARGE SCALE GENOMIC DNA]</scope>
    <source>
        <strain evidence="2 3">CBS 14171</strain>
    </source>
</reference>
<proteinExistence type="predicted"/>
<organism evidence="2 3">
    <name type="scientific">Lodderomyces beijingensis</name>
    <dbReference type="NCBI Taxonomy" id="1775926"/>
    <lineage>
        <taxon>Eukaryota</taxon>
        <taxon>Fungi</taxon>
        <taxon>Dikarya</taxon>
        <taxon>Ascomycota</taxon>
        <taxon>Saccharomycotina</taxon>
        <taxon>Pichiomycetes</taxon>
        <taxon>Debaryomycetaceae</taxon>
        <taxon>Candida/Lodderomyces clade</taxon>
        <taxon>Lodderomyces</taxon>
    </lineage>
</organism>
<dbReference type="RefSeq" id="XP_066830556.1">
    <property type="nucleotide sequence ID" value="XM_066973748.1"/>
</dbReference>
<evidence type="ECO:0008006" key="4">
    <source>
        <dbReference type="Google" id="ProtNLM"/>
    </source>
</evidence>
<evidence type="ECO:0000313" key="3">
    <source>
        <dbReference type="Proteomes" id="UP001497383"/>
    </source>
</evidence>
<keyword evidence="3" id="KW-1185">Reference proteome</keyword>
<dbReference type="Proteomes" id="UP001497383">
    <property type="component" value="Chromosome 4"/>
</dbReference>
<sequence length="167" mass="19070">MSSKKAAINSNAKKHKQKLAAHAELSQRLSKLHQQKKQLASTLSERKAEKSKRTKELESLRETNTKLQNTIYLSLFEFISSPQFERCFPILEFQSAILLGCIELMNSGRLSGDVRSEPGVPVRLKNEEHGENSNMVMTIRDGEMRSILTRANDWIRKWEAEGKASIR</sequence>
<name>A0ABP0ZNA9_9ASCO</name>
<evidence type="ECO:0000313" key="2">
    <source>
        <dbReference type="EMBL" id="CAK9439518.1"/>
    </source>
</evidence>
<evidence type="ECO:0000256" key="1">
    <source>
        <dbReference type="SAM" id="MobiDB-lite"/>
    </source>
</evidence>